<dbReference type="AlphaFoldDB" id="A0AA39IYR7"/>
<dbReference type="Proteomes" id="UP001175226">
    <property type="component" value="Unassembled WGS sequence"/>
</dbReference>
<accession>A0AA39IYR7</accession>
<name>A0AA39IYR7_9AGAR</name>
<comment type="caution">
    <text evidence="1">The sequence shown here is derived from an EMBL/GenBank/DDBJ whole genome shotgun (WGS) entry which is preliminary data.</text>
</comment>
<protein>
    <submittedName>
        <fullName evidence="1">Uncharacterized protein</fullName>
    </submittedName>
</protein>
<evidence type="ECO:0000313" key="1">
    <source>
        <dbReference type="EMBL" id="KAK0432967.1"/>
    </source>
</evidence>
<sequence>MHEWKHEETLQDLRESNLLNQEYSEIITLLQEWNQTKISDAGGLEVWQVLPAKDCAAHNLVTIALEGLKEQEKCTLTLYLWSGCCMHKDQKSFQGGNAAMMASWKELSLLGPILLANKYNAQAIHWILSSEKGSKPVDDSEIATLETSTCGGAKAAALSDAIFNNRFNKKGQPDTHVYYFIEELGQEFWCFPQTNNTCFGSYSKVAGELVTQRQKYIELEFMKDKKTTSAWTNIELNMYNALKDPTTLTELTILALYQQVITHPYMHLVRGPGAKNLNILDVGPLHVEVRDLCQKIIDNPDLVPPFKCDPESYIEAALDGKKWE</sequence>
<keyword evidence="2" id="KW-1185">Reference proteome</keyword>
<dbReference type="EMBL" id="JAUEPT010000087">
    <property type="protein sequence ID" value="KAK0432967.1"/>
    <property type="molecule type" value="Genomic_DNA"/>
</dbReference>
<gene>
    <name evidence="1" type="ORF">EV421DRAFT_1741956</name>
</gene>
<evidence type="ECO:0000313" key="2">
    <source>
        <dbReference type="Proteomes" id="UP001175226"/>
    </source>
</evidence>
<organism evidence="1 2">
    <name type="scientific">Armillaria borealis</name>
    <dbReference type="NCBI Taxonomy" id="47425"/>
    <lineage>
        <taxon>Eukaryota</taxon>
        <taxon>Fungi</taxon>
        <taxon>Dikarya</taxon>
        <taxon>Basidiomycota</taxon>
        <taxon>Agaricomycotina</taxon>
        <taxon>Agaricomycetes</taxon>
        <taxon>Agaricomycetidae</taxon>
        <taxon>Agaricales</taxon>
        <taxon>Marasmiineae</taxon>
        <taxon>Physalacriaceae</taxon>
        <taxon>Armillaria</taxon>
    </lineage>
</organism>
<reference evidence="1" key="1">
    <citation type="submission" date="2023-06" db="EMBL/GenBank/DDBJ databases">
        <authorList>
            <consortium name="Lawrence Berkeley National Laboratory"/>
            <person name="Ahrendt S."/>
            <person name="Sahu N."/>
            <person name="Indic B."/>
            <person name="Wong-Bajracharya J."/>
            <person name="Merenyi Z."/>
            <person name="Ke H.-M."/>
            <person name="Monk M."/>
            <person name="Kocsube S."/>
            <person name="Drula E."/>
            <person name="Lipzen A."/>
            <person name="Balint B."/>
            <person name="Henrissat B."/>
            <person name="Andreopoulos B."/>
            <person name="Martin F.M."/>
            <person name="Harder C.B."/>
            <person name="Rigling D."/>
            <person name="Ford K.L."/>
            <person name="Foster G.D."/>
            <person name="Pangilinan J."/>
            <person name="Papanicolaou A."/>
            <person name="Barry K."/>
            <person name="LaButti K."/>
            <person name="Viragh M."/>
            <person name="Koriabine M."/>
            <person name="Yan M."/>
            <person name="Riley R."/>
            <person name="Champramary S."/>
            <person name="Plett K.L."/>
            <person name="Tsai I.J."/>
            <person name="Slot J."/>
            <person name="Sipos G."/>
            <person name="Plett J."/>
            <person name="Nagy L.G."/>
            <person name="Grigoriev I.V."/>
        </authorList>
    </citation>
    <scope>NUCLEOTIDE SEQUENCE</scope>
    <source>
        <strain evidence="1">FPL87.14</strain>
    </source>
</reference>
<proteinExistence type="predicted"/>